<comment type="caution">
    <text evidence="3">The sequence shown here is derived from an EMBL/GenBank/DDBJ whole genome shotgun (WGS) entry which is preliminary data.</text>
</comment>
<dbReference type="PANTHER" id="PTHR43364">
    <property type="entry name" value="NADH-SPECIFIC METHYLGLYOXAL REDUCTASE-RELATED"/>
    <property type="match status" value="1"/>
</dbReference>
<evidence type="ECO:0000256" key="1">
    <source>
        <dbReference type="ARBA" id="ARBA00023002"/>
    </source>
</evidence>
<accession>A0A9P3GIG5</accession>
<dbReference type="InterPro" id="IPR036812">
    <property type="entry name" value="NAD(P)_OxRdtase_dom_sf"/>
</dbReference>
<protein>
    <submittedName>
        <fullName evidence="3">Aldo/keto reductase</fullName>
    </submittedName>
</protein>
<proteinExistence type="predicted"/>
<dbReference type="OrthoDB" id="2310150at2759"/>
<dbReference type="Proteomes" id="UP000703269">
    <property type="component" value="Unassembled WGS sequence"/>
</dbReference>
<keyword evidence="4" id="KW-1185">Reference proteome</keyword>
<gene>
    <name evidence="3" type="ORF">PsYK624_117420</name>
</gene>
<reference evidence="3 4" key="1">
    <citation type="submission" date="2021-08" db="EMBL/GenBank/DDBJ databases">
        <title>Draft Genome Sequence of Phanerochaete sordida strain YK-624.</title>
        <authorList>
            <person name="Mori T."/>
            <person name="Dohra H."/>
            <person name="Suzuki T."/>
            <person name="Kawagishi H."/>
            <person name="Hirai H."/>
        </authorList>
    </citation>
    <scope>NUCLEOTIDE SEQUENCE [LARGE SCALE GENOMIC DNA]</scope>
    <source>
        <strain evidence="3 4">YK-624</strain>
    </source>
</reference>
<dbReference type="Gene3D" id="3.20.20.100">
    <property type="entry name" value="NADP-dependent oxidoreductase domain"/>
    <property type="match status" value="1"/>
</dbReference>
<dbReference type="Pfam" id="PF00248">
    <property type="entry name" value="Aldo_ket_red"/>
    <property type="match status" value="1"/>
</dbReference>
<dbReference type="PANTHER" id="PTHR43364:SF4">
    <property type="entry name" value="NAD(P)-LINKED OXIDOREDUCTASE SUPERFAMILY PROTEIN"/>
    <property type="match status" value="1"/>
</dbReference>
<evidence type="ECO:0000313" key="3">
    <source>
        <dbReference type="EMBL" id="GJE95556.1"/>
    </source>
</evidence>
<dbReference type="EMBL" id="BPQB01000050">
    <property type="protein sequence ID" value="GJE95556.1"/>
    <property type="molecule type" value="Genomic_DNA"/>
</dbReference>
<organism evidence="3 4">
    <name type="scientific">Phanerochaete sordida</name>
    <dbReference type="NCBI Taxonomy" id="48140"/>
    <lineage>
        <taxon>Eukaryota</taxon>
        <taxon>Fungi</taxon>
        <taxon>Dikarya</taxon>
        <taxon>Basidiomycota</taxon>
        <taxon>Agaricomycotina</taxon>
        <taxon>Agaricomycetes</taxon>
        <taxon>Polyporales</taxon>
        <taxon>Phanerochaetaceae</taxon>
        <taxon>Phanerochaete</taxon>
    </lineage>
</organism>
<dbReference type="CDD" id="cd19075">
    <property type="entry name" value="AKR_AKR7A1-5"/>
    <property type="match status" value="1"/>
</dbReference>
<evidence type="ECO:0000259" key="2">
    <source>
        <dbReference type="Pfam" id="PF00248"/>
    </source>
</evidence>
<feature type="domain" description="NADP-dependent oxidoreductase" evidence="2">
    <location>
        <begin position="12"/>
        <end position="329"/>
    </location>
</feature>
<dbReference type="GO" id="GO:0016491">
    <property type="term" value="F:oxidoreductase activity"/>
    <property type="evidence" value="ECO:0007669"/>
    <property type="project" value="UniProtKB-KW"/>
</dbReference>
<dbReference type="SUPFAM" id="SSF51430">
    <property type="entry name" value="NAD(P)-linked oxidoreductase"/>
    <property type="match status" value="1"/>
</dbReference>
<sequence>MMTHSEPKSVLKVVLGTGNFGEKGAEGVRVVGSEAVGAIFDVFQAHGHDTLDTARIYTDGTSERVLGEAGWKSRRLLVDTKLYPTKSAPFPMPGLPLMSHKPSDLRKFLDESLKALQTDSVNTFYLHAPDRSTPFEETLAGIDALHKEGKFTYFGLSNYTAWEVAEVAAICAAHGYVRPSVYQGVYNAVVRGVEPELFPCLRKHNIAFYAFNPLGGGFFTGRYRSKQDTAEVGSRFDPSITLGQVSRLWYWHDEYFTGLAKIEAAAQKHGLTLAEVAMRWLAHHSLLKREHGDAVIIGASSVAQAEQNLTDLEKGPLPEDVVHALDEAWALAKGVAPVYFQ</sequence>
<dbReference type="InterPro" id="IPR050523">
    <property type="entry name" value="AKR_Detox_Biosynth"/>
</dbReference>
<keyword evidence="1" id="KW-0560">Oxidoreductase</keyword>
<name>A0A9P3GIG5_9APHY</name>
<dbReference type="AlphaFoldDB" id="A0A9P3GIG5"/>
<dbReference type="InterPro" id="IPR023210">
    <property type="entry name" value="NADP_OxRdtase_dom"/>
</dbReference>
<evidence type="ECO:0000313" key="4">
    <source>
        <dbReference type="Proteomes" id="UP000703269"/>
    </source>
</evidence>